<evidence type="ECO:0000256" key="4">
    <source>
        <dbReference type="ARBA" id="ARBA00022645"/>
    </source>
</evidence>
<comment type="caution">
    <text evidence="16">The sequence shown here is derived from an EMBL/GenBank/DDBJ whole genome shotgun (WGS) entry which is preliminary data.</text>
</comment>
<feature type="compositionally biased region" description="Low complexity" evidence="13">
    <location>
        <begin position="59"/>
        <end position="68"/>
    </location>
</feature>
<dbReference type="GO" id="GO:0004180">
    <property type="term" value="F:carboxypeptidase activity"/>
    <property type="evidence" value="ECO:0007669"/>
    <property type="project" value="UniProtKB-KW"/>
</dbReference>
<dbReference type="PANTHER" id="PTHR21581">
    <property type="entry name" value="D-ALANYL-D-ALANINE CARBOXYPEPTIDASE"/>
    <property type="match status" value="1"/>
</dbReference>
<evidence type="ECO:0000256" key="6">
    <source>
        <dbReference type="ARBA" id="ARBA00022729"/>
    </source>
</evidence>
<keyword evidence="6" id="KW-0732">Signal</keyword>
<evidence type="ECO:0000256" key="8">
    <source>
        <dbReference type="ARBA" id="ARBA00022960"/>
    </source>
</evidence>
<dbReference type="Proteomes" id="UP001550739">
    <property type="component" value="Unassembled WGS sequence"/>
</dbReference>
<feature type="domain" description="Peptidase S11 D-Ala-D-Ala carboxypeptidase A C-terminal" evidence="15">
    <location>
        <begin position="949"/>
        <end position="1029"/>
    </location>
</feature>
<dbReference type="EC" id="3.4.16.4" evidence="3"/>
<dbReference type="Pfam" id="PF07943">
    <property type="entry name" value="PBP5_C"/>
    <property type="match status" value="1"/>
</dbReference>
<keyword evidence="17" id="KW-1185">Reference proteome</keyword>
<feature type="compositionally biased region" description="Low complexity" evidence="13">
    <location>
        <begin position="252"/>
        <end position="267"/>
    </location>
</feature>
<evidence type="ECO:0000256" key="3">
    <source>
        <dbReference type="ARBA" id="ARBA00012448"/>
    </source>
</evidence>
<feature type="domain" description="Peptidase S11 D-alanyl-D-alanine carboxypeptidase A N-terminal" evidence="14">
    <location>
        <begin position="716"/>
        <end position="907"/>
    </location>
</feature>
<protein>
    <recommendedName>
        <fullName evidence="3">serine-type D-Ala-D-Ala carboxypeptidase</fullName>
        <ecNumber evidence="3">3.4.16.4</ecNumber>
    </recommendedName>
</protein>
<proteinExistence type="inferred from homology"/>
<dbReference type="InterPro" id="IPR001967">
    <property type="entry name" value="Peptidase_S11_N"/>
</dbReference>
<keyword evidence="8" id="KW-0133">Cell shape</keyword>
<feature type="compositionally biased region" description="Basic and acidic residues" evidence="13">
    <location>
        <begin position="1"/>
        <end position="15"/>
    </location>
</feature>
<evidence type="ECO:0000259" key="14">
    <source>
        <dbReference type="Pfam" id="PF00768"/>
    </source>
</evidence>
<dbReference type="InterPro" id="IPR018044">
    <property type="entry name" value="Peptidase_S11"/>
</dbReference>
<evidence type="ECO:0000256" key="2">
    <source>
        <dbReference type="ARBA" id="ARBA00007164"/>
    </source>
</evidence>
<dbReference type="Gene3D" id="3.40.710.10">
    <property type="entry name" value="DD-peptidase/beta-lactamase superfamily"/>
    <property type="match status" value="1"/>
</dbReference>
<dbReference type="Pfam" id="PF00768">
    <property type="entry name" value="Peptidase_S11"/>
    <property type="match status" value="1"/>
</dbReference>
<evidence type="ECO:0000313" key="17">
    <source>
        <dbReference type="Proteomes" id="UP001550739"/>
    </source>
</evidence>
<feature type="compositionally biased region" description="Basic and acidic residues" evidence="13">
    <location>
        <begin position="465"/>
        <end position="475"/>
    </location>
</feature>
<evidence type="ECO:0000256" key="1">
    <source>
        <dbReference type="ARBA" id="ARBA00004752"/>
    </source>
</evidence>
<feature type="compositionally biased region" description="Basic and acidic residues" evidence="13">
    <location>
        <begin position="418"/>
        <end position="440"/>
    </location>
</feature>
<keyword evidence="7" id="KW-0378">Hydrolase</keyword>
<comment type="catalytic activity">
    <reaction evidence="11">
        <text>Preferential cleavage: (Ac)2-L-Lys-D-Ala-|-D-Ala. Also transpeptidation of peptidyl-alanyl moieties that are N-acyl substituents of D-alanine.</text>
        <dbReference type="EC" id="3.4.16.4"/>
    </reaction>
</comment>
<keyword evidence="10" id="KW-0961">Cell wall biogenesis/degradation</keyword>
<organism evidence="16 17">
    <name type="scientific">Streptomyces sp. 900129855</name>
    <dbReference type="NCBI Taxonomy" id="3155129"/>
    <lineage>
        <taxon>Bacteria</taxon>
        <taxon>Bacillati</taxon>
        <taxon>Actinomycetota</taxon>
        <taxon>Actinomycetes</taxon>
        <taxon>Kitasatosporales</taxon>
        <taxon>Streptomycetaceae</taxon>
        <taxon>Streptomyces</taxon>
    </lineage>
</organism>
<evidence type="ECO:0000256" key="12">
    <source>
        <dbReference type="RuleBase" id="RU004016"/>
    </source>
</evidence>
<dbReference type="RefSeq" id="WP_361702366.1">
    <property type="nucleotide sequence ID" value="NZ_JBEZVE010000006.1"/>
</dbReference>
<evidence type="ECO:0000256" key="9">
    <source>
        <dbReference type="ARBA" id="ARBA00022984"/>
    </source>
</evidence>
<sequence length="1042" mass="105140">MAGESPDRSKQRESSAEPTSGSAGAVPDPRVAASTPRGGVDTATRVFSVRDLKTETPEEPASAETPETGSADQPGTPRSADEPGEAGNPAAASEAAETAAGEAGKATETAETAAGEAGKATETADTGKPAKVGAPRTAARTGETETDVEDGDGDEVEVGVEVEVKNAGSDAAETGSTDKATVAGQAAETPEGANPAKADPRRTVGATGKPEAAEELGESEDQTAESTSKTTEAKETAETEQASQVGKSAVPTATTEEAQTGEAGTAEEAAKPAKADATGRAGEADATGKSAEAGADVADREAAGAGTDVAGRVAVAGASEGVGGAPGGSKGVEEGPGGSGALGGGDERLRAAVAQWVASADEKGPAEDSADAVGGAKERSESDAGAAEAQPGDKSAPKPVSKSAPKWAADEDEDEGDEPKSDKAESDKVQSGKDESRNDESDSDGSGKGASDSDRAGQSAPDSDESGKSAPDSDRAGMGASDSDRAGSDGSDKGASDSDDESGKGASGKAGGGGGGSGVDQPTAVFKAPRPKPAVDQPTTMLKLGGATKPKPDADEADKADAEPEADAPAERTSKFVALKPLDEPRPLKPAAKASPEVTALVPQIGPERTTQQPLPPKPPLDLLAELTNTPPPPPTPLRTLGRRIKIWTPLVLLLVVVFAIAQAVRPLPATALALTAKDSYTFEGGKTQLPFPGEGQGWIDVDDVGTMGSFGQPKPVAIGSVAKTMTAYIILKDHPMKAGEEGPKIEIDATAEKEGGYDVTGDESTLNTVKAGDFLTEKQALSAVLIPSANNIARLLARWDAGSEAAFVKKMNATAKELGMTRTTYTDPSGLKETTVSTAEDQVKLGRAFVQVPALVAISSAASWTDPSGKYWNNYNELPFRIGAIGIKTGSTTAAGGNLLFASRKQVNGRSVTLVGAILGQHKQKILETVNAVSKTALLAAQDALTSAKIVKKGDVVGYVDDKLGHHTPVVVTKDVSAVGWAGMTVKLSFVADEVPHTAKAGAQVGTLTVGDGSGSAVKVPVALQTDLVEPGFTDKLTRIG</sequence>
<dbReference type="PRINTS" id="PR00725">
    <property type="entry name" value="DADACBPTASE1"/>
</dbReference>
<feature type="region of interest" description="Disordered" evidence="13">
    <location>
        <begin position="318"/>
        <end position="575"/>
    </location>
</feature>
<evidence type="ECO:0000256" key="13">
    <source>
        <dbReference type="SAM" id="MobiDB-lite"/>
    </source>
</evidence>
<evidence type="ECO:0000256" key="10">
    <source>
        <dbReference type="ARBA" id="ARBA00023316"/>
    </source>
</evidence>
<feature type="compositionally biased region" description="Acidic residues" evidence="13">
    <location>
        <begin position="144"/>
        <end position="160"/>
    </location>
</feature>
<name>A0ABV2ZGH2_9ACTN</name>
<keyword evidence="9" id="KW-0573">Peptidoglycan synthesis</keyword>
<feature type="compositionally biased region" description="Gly residues" evidence="13">
    <location>
        <begin position="505"/>
        <end position="518"/>
    </location>
</feature>
<feature type="compositionally biased region" description="Basic and acidic residues" evidence="13">
    <location>
        <begin position="482"/>
        <end position="496"/>
    </location>
</feature>
<feature type="compositionally biased region" description="Gly residues" evidence="13">
    <location>
        <begin position="320"/>
        <end position="344"/>
    </location>
</feature>
<keyword evidence="4 16" id="KW-0121">Carboxypeptidase</keyword>
<accession>A0ABV2ZGH2</accession>
<dbReference type="EMBL" id="JBEZVE010000006">
    <property type="protein sequence ID" value="MEU3781649.1"/>
    <property type="molecule type" value="Genomic_DNA"/>
</dbReference>
<evidence type="ECO:0000256" key="11">
    <source>
        <dbReference type="ARBA" id="ARBA00034000"/>
    </source>
</evidence>
<feature type="compositionally biased region" description="Basic and acidic residues" evidence="13">
    <location>
        <begin position="550"/>
        <end position="562"/>
    </location>
</feature>
<evidence type="ECO:0000256" key="7">
    <source>
        <dbReference type="ARBA" id="ARBA00022801"/>
    </source>
</evidence>
<feature type="compositionally biased region" description="Low complexity" evidence="13">
    <location>
        <begin position="85"/>
        <end position="127"/>
    </location>
</feature>
<feature type="compositionally biased region" description="Acidic residues" evidence="13">
    <location>
        <begin position="213"/>
        <end position="223"/>
    </location>
</feature>
<dbReference type="InterPro" id="IPR012907">
    <property type="entry name" value="Peptidase_S11_C"/>
</dbReference>
<evidence type="ECO:0000256" key="5">
    <source>
        <dbReference type="ARBA" id="ARBA00022670"/>
    </source>
</evidence>
<keyword evidence="5" id="KW-0645">Protease</keyword>
<comment type="similarity">
    <text evidence="2 12">Belongs to the peptidase S11 family.</text>
</comment>
<gene>
    <name evidence="16" type="ORF">AB0E89_13845</name>
</gene>
<dbReference type="PANTHER" id="PTHR21581:SF33">
    <property type="entry name" value="D-ALANYL-D-ALANINE CARBOXYPEPTIDASE DACB"/>
    <property type="match status" value="1"/>
</dbReference>
<comment type="pathway">
    <text evidence="1">Cell wall biogenesis; peptidoglycan biosynthesis.</text>
</comment>
<evidence type="ECO:0000259" key="15">
    <source>
        <dbReference type="Pfam" id="PF07943"/>
    </source>
</evidence>
<dbReference type="InterPro" id="IPR012338">
    <property type="entry name" value="Beta-lactam/transpept-like"/>
</dbReference>
<dbReference type="SUPFAM" id="SSF56601">
    <property type="entry name" value="beta-lactamase/transpeptidase-like"/>
    <property type="match status" value="1"/>
</dbReference>
<feature type="region of interest" description="Disordered" evidence="13">
    <location>
        <begin position="1"/>
        <end position="304"/>
    </location>
</feature>
<reference evidence="16 17" key="1">
    <citation type="submission" date="2024-06" db="EMBL/GenBank/DDBJ databases">
        <title>The Natural Products Discovery Center: Release of the First 8490 Sequenced Strains for Exploring Actinobacteria Biosynthetic Diversity.</title>
        <authorList>
            <person name="Kalkreuter E."/>
            <person name="Kautsar S.A."/>
            <person name="Yang D."/>
            <person name="Bader C.D."/>
            <person name="Teijaro C.N."/>
            <person name="Fluegel L."/>
            <person name="Davis C.M."/>
            <person name="Simpson J.R."/>
            <person name="Lauterbach L."/>
            <person name="Steele A.D."/>
            <person name="Gui C."/>
            <person name="Meng S."/>
            <person name="Li G."/>
            <person name="Viehrig K."/>
            <person name="Ye F."/>
            <person name="Su P."/>
            <person name="Kiefer A.F."/>
            <person name="Nichols A."/>
            <person name="Cepeda A.J."/>
            <person name="Yan W."/>
            <person name="Fan B."/>
            <person name="Jiang Y."/>
            <person name="Adhikari A."/>
            <person name="Zheng C.-J."/>
            <person name="Schuster L."/>
            <person name="Cowan T.M."/>
            <person name="Smanski M.J."/>
            <person name="Chevrette M.G."/>
            <person name="De Carvalho L.P.S."/>
            <person name="Shen B."/>
        </authorList>
    </citation>
    <scope>NUCLEOTIDE SEQUENCE [LARGE SCALE GENOMIC DNA]</scope>
    <source>
        <strain evidence="16 17">NPDC033843</strain>
    </source>
</reference>
<evidence type="ECO:0000313" key="16">
    <source>
        <dbReference type="EMBL" id="MEU3781649.1"/>
    </source>
</evidence>